<keyword evidence="5" id="KW-0460">Magnesium</keyword>
<dbReference type="GO" id="GO:0000949">
    <property type="term" value="P:aromatic amino acid family catabolic process to alcohol via Ehrlich pathway"/>
    <property type="evidence" value="ECO:0007669"/>
    <property type="project" value="TreeGrafter"/>
</dbReference>
<evidence type="ECO:0000259" key="8">
    <source>
        <dbReference type="Pfam" id="PF02775"/>
    </source>
</evidence>
<keyword evidence="4" id="KW-0210">Decarboxylase</keyword>
<dbReference type="PANTHER" id="PTHR43452">
    <property type="entry name" value="PYRUVATE DECARBOXYLASE"/>
    <property type="match status" value="1"/>
</dbReference>
<evidence type="ECO:0000256" key="7">
    <source>
        <dbReference type="ARBA" id="ARBA00023239"/>
    </source>
</evidence>
<dbReference type="EMBL" id="BARS01056810">
    <property type="protein sequence ID" value="GAG45981.1"/>
    <property type="molecule type" value="Genomic_DNA"/>
</dbReference>
<dbReference type="Gene3D" id="3.40.50.970">
    <property type="match status" value="1"/>
</dbReference>
<reference evidence="9" key="1">
    <citation type="journal article" date="2014" name="Front. Microbiol.">
        <title>High frequency of phylogenetically diverse reductive dehalogenase-homologous genes in deep subseafloor sedimentary metagenomes.</title>
        <authorList>
            <person name="Kawai M."/>
            <person name="Futagami T."/>
            <person name="Toyoda A."/>
            <person name="Takaki Y."/>
            <person name="Nishi S."/>
            <person name="Hori S."/>
            <person name="Arai W."/>
            <person name="Tsubouchi T."/>
            <person name="Morono Y."/>
            <person name="Uchiyama I."/>
            <person name="Ito T."/>
            <person name="Fujiyama A."/>
            <person name="Inagaki F."/>
            <person name="Takami H."/>
        </authorList>
    </citation>
    <scope>NUCLEOTIDE SEQUENCE</scope>
    <source>
        <strain evidence="9">Expedition CK06-06</strain>
    </source>
</reference>
<dbReference type="GO" id="GO:0005829">
    <property type="term" value="C:cytosol"/>
    <property type="evidence" value="ECO:0007669"/>
    <property type="project" value="TreeGrafter"/>
</dbReference>
<accession>X0ZC89</accession>
<dbReference type="InterPro" id="IPR000399">
    <property type="entry name" value="TPP-bd_CS"/>
</dbReference>
<comment type="similarity">
    <text evidence="2">Belongs to the TPP enzyme family.</text>
</comment>
<dbReference type="PANTHER" id="PTHR43452:SF30">
    <property type="entry name" value="PYRUVATE DECARBOXYLASE ISOZYME 1-RELATED"/>
    <property type="match status" value="1"/>
</dbReference>
<comment type="caution">
    <text evidence="9">The sequence shown here is derived from an EMBL/GenBank/DDBJ whole genome shotgun (WGS) entry which is preliminary data.</text>
</comment>
<feature type="domain" description="Thiamine pyrophosphate enzyme TPP-binding" evidence="8">
    <location>
        <begin position="2"/>
        <end position="125"/>
    </location>
</feature>
<evidence type="ECO:0000256" key="3">
    <source>
        <dbReference type="ARBA" id="ARBA00022723"/>
    </source>
</evidence>
<dbReference type="GO" id="GO:0000287">
    <property type="term" value="F:magnesium ion binding"/>
    <property type="evidence" value="ECO:0007669"/>
    <property type="project" value="InterPro"/>
</dbReference>
<protein>
    <recommendedName>
        <fullName evidence="8">Thiamine pyrophosphate enzyme TPP-binding domain-containing protein</fullName>
    </recommendedName>
</protein>
<sequence>EFISPAYYTSMGFSVPAALGAQTARPDRRAVVIVGDGAFQMTGMELSTIIKQGLNPIIIVLDNKGFGTERALHPGGWEFNEINPWNYSKLPTILGGGTGYDVHTEGDFDKAITAAYADTADMSLLQVHLPLDDFSNALTRLAERLGERV</sequence>
<dbReference type="InterPro" id="IPR011766">
    <property type="entry name" value="TPP_enzyme_TPP-bd"/>
</dbReference>
<evidence type="ECO:0000256" key="4">
    <source>
        <dbReference type="ARBA" id="ARBA00022793"/>
    </source>
</evidence>
<dbReference type="InterPro" id="IPR012110">
    <property type="entry name" value="PDC/IPDC-like"/>
</dbReference>
<dbReference type="GO" id="GO:0030976">
    <property type="term" value="F:thiamine pyrophosphate binding"/>
    <property type="evidence" value="ECO:0007669"/>
    <property type="project" value="InterPro"/>
</dbReference>
<feature type="non-terminal residue" evidence="9">
    <location>
        <position position="1"/>
    </location>
</feature>
<dbReference type="InterPro" id="IPR029061">
    <property type="entry name" value="THDP-binding"/>
</dbReference>
<evidence type="ECO:0000313" key="9">
    <source>
        <dbReference type="EMBL" id="GAG45981.1"/>
    </source>
</evidence>
<dbReference type="Pfam" id="PF02775">
    <property type="entry name" value="TPP_enzyme_C"/>
    <property type="match status" value="1"/>
</dbReference>
<keyword evidence="3" id="KW-0479">Metal-binding</keyword>
<dbReference type="PROSITE" id="PS00187">
    <property type="entry name" value="TPP_ENZYMES"/>
    <property type="match status" value="1"/>
</dbReference>
<name>X0ZC89_9ZZZZ</name>
<keyword evidence="6" id="KW-0786">Thiamine pyrophosphate</keyword>
<evidence type="ECO:0000256" key="1">
    <source>
        <dbReference type="ARBA" id="ARBA00001964"/>
    </source>
</evidence>
<organism evidence="9">
    <name type="scientific">marine sediment metagenome</name>
    <dbReference type="NCBI Taxonomy" id="412755"/>
    <lineage>
        <taxon>unclassified sequences</taxon>
        <taxon>metagenomes</taxon>
        <taxon>ecological metagenomes</taxon>
    </lineage>
</organism>
<dbReference type="SUPFAM" id="SSF52518">
    <property type="entry name" value="Thiamin diphosphate-binding fold (THDP-binding)"/>
    <property type="match status" value="1"/>
</dbReference>
<evidence type="ECO:0000256" key="2">
    <source>
        <dbReference type="ARBA" id="ARBA00007812"/>
    </source>
</evidence>
<gene>
    <name evidence="9" type="ORF">S01H1_83535</name>
</gene>
<comment type="cofactor">
    <cofactor evidence="1">
        <name>thiamine diphosphate</name>
        <dbReference type="ChEBI" id="CHEBI:58937"/>
    </cofactor>
</comment>
<dbReference type="AlphaFoldDB" id="X0ZC89"/>
<evidence type="ECO:0000256" key="6">
    <source>
        <dbReference type="ARBA" id="ARBA00023052"/>
    </source>
</evidence>
<evidence type="ECO:0000256" key="5">
    <source>
        <dbReference type="ARBA" id="ARBA00022842"/>
    </source>
</evidence>
<proteinExistence type="inferred from homology"/>
<dbReference type="GO" id="GO:0004737">
    <property type="term" value="F:pyruvate decarboxylase activity"/>
    <property type="evidence" value="ECO:0007669"/>
    <property type="project" value="TreeGrafter"/>
</dbReference>
<keyword evidence="7" id="KW-0456">Lyase</keyword>